<dbReference type="Proteomes" id="UP000193884">
    <property type="component" value="Unassembled WGS sequence"/>
</dbReference>
<evidence type="ECO:0000313" key="4">
    <source>
        <dbReference type="Proteomes" id="UP000193553"/>
    </source>
</evidence>
<evidence type="ECO:0000313" key="3">
    <source>
        <dbReference type="EMBL" id="OSJ25617.1"/>
    </source>
</evidence>
<sequence>MGLERSDHGSQRTEHSATFSAVMPRLDRGIHYAAASPYPTDASGILGRPVKPGDDKRRKRTKPINAQPRPRAWRQPASAQASRWPAGRCPSRRSGPQH</sequence>
<feature type="region of interest" description="Disordered" evidence="1">
    <location>
        <begin position="1"/>
        <end position="98"/>
    </location>
</feature>
<dbReference type="AlphaFoldDB" id="A0A1X3FRK6"/>
<evidence type="ECO:0000313" key="5">
    <source>
        <dbReference type="Proteomes" id="UP000193884"/>
    </source>
</evidence>
<name>A0A1X3FRK6_9BRAD</name>
<reference evidence="4 5" key="1">
    <citation type="submission" date="2017-03" db="EMBL/GenBank/DDBJ databases">
        <title>Whole genome sequences of fourteen strains of Bradyrhizobium canariense and one strain of Bradyrhizobium japonicum isolated from Lupinus (Papilionoideae: Genisteae) species in Algeria.</title>
        <authorList>
            <person name="Crovadore J."/>
            <person name="Chekireb D."/>
            <person name="Brachmann A."/>
            <person name="Chablais R."/>
            <person name="Cochard B."/>
            <person name="Lefort F."/>
        </authorList>
    </citation>
    <scope>NUCLEOTIDE SEQUENCE [LARGE SCALE GENOMIC DNA]</scope>
    <source>
        <strain evidence="2 4">UBMA195</strain>
        <strain evidence="3 5">UBMAN05</strain>
    </source>
</reference>
<feature type="compositionally biased region" description="Basic and acidic residues" evidence="1">
    <location>
        <begin position="1"/>
        <end position="15"/>
    </location>
</feature>
<protein>
    <submittedName>
        <fullName evidence="2">Uncharacterized protein</fullName>
    </submittedName>
</protein>
<accession>A0A1X3FRK6</accession>
<evidence type="ECO:0000256" key="1">
    <source>
        <dbReference type="SAM" id="MobiDB-lite"/>
    </source>
</evidence>
<keyword evidence="5" id="KW-1185">Reference proteome</keyword>
<gene>
    <name evidence="3" type="ORF">BST63_24100</name>
    <name evidence="2" type="ORF">BSZ18_38755</name>
</gene>
<evidence type="ECO:0000313" key="2">
    <source>
        <dbReference type="EMBL" id="OSJ01746.1"/>
    </source>
</evidence>
<comment type="caution">
    <text evidence="2">The sequence shown here is derived from an EMBL/GenBank/DDBJ whole genome shotgun (WGS) entry which is preliminary data.</text>
</comment>
<dbReference type="Proteomes" id="UP000193553">
    <property type="component" value="Unassembled WGS sequence"/>
</dbReference>
<dbReference type="EMBL" id="NAFK01000169">
    <property type="protein sequence ID" value="OSJ25617.1"/>
    <property type="molecule type" value="Genomic_DNA"/>
</dbReference>
<organism evidence="2 4">
    <name type="scientific">Bradyrhizobium canariense</name>
    <dbReference type="NCBI Taxonomy" id="255045"/>
    <lineage>
        <taxon>Bacteria</taxon>
        <taxon>Pseudomonadati</taxon>
        <taxon>Pseudomonadota</taxon>
        <taxon>Alphaproteobacteria</taxon>
        <taxon>Hyphomicrobiales</taxon>
        <taxon>Nitrobacteraceae</taxon>
        <taxon>Bradyrhizobium</taxon>
    </lineage>
</organism>
<dbReference type="EMBL" id="NAFI01000190">
    <property type="protein sequence ID" value="OSJ01746.1"/>
    <property type="molecule type" value="Genomic_DNA"/>
</dbReference>
<proteinExistence type="predicted"/>